<dbReference type="AlphaFoldDB" id="A0A238JN65"/>
<dbReference type="Proteomes" id="UP000202922">
    <property type="component" value="Unassembled WGS sequence"/>
</dbReference>
<feature type="chain" id="PRO_5012489317" evidence="2">
    <location>
        <begin position="26"/>
        <end position="354"/>
    </location>
</feature>
<name>A0A238JN65_9RHOB</name>
<keyword evidence="1" id="KW-0812">Transmembrane</keyword>
<gene>
    <name evidence="3" type="ORF">COL8621_00336</name>
</gene>
<proteinExistence type="predicted"/>
<evidence type="ECO:0000256" key="2">
    <source>
        <dbReference type="SAM" id="SignalP"/>
    </source>
</evidence>
<dbReference type="RefSeq" id="WP_093965604.1">
    <property type="nucleotide sequence ID" value="NZ_FXYE01000001.1"/>
</dbReference>
<evidence type="ECO:0000256" key="1">
    <source>
        <dbReference type="SAM" id="Phobius"/>
    </source>
</evidence>
<keyword evidence="1" id="KW-1133">Transmembrane helix</keyword>
<keyword evidence="2" id="KW-0732">Signal</keyword>
<sequence length="354" mass="37306">MLRPAARAVLTLVMIVSLACTALTAFQLANNPAVRIFVDRTADEIARASDQAMARAATPARIEQRLFTLLSETPRNWLAIDAVAQVAADRGIAPSATLVAQLDQARTDDTGLITQAQKCGRCMIDAAHCEFSAVLLCQAPVALTPIGDIAGVATEGAHFVAGEPVDQVNLTLSLIGLAAVGLVVITGGSSASIKIGASSLKLARKMNVISPRLGRMINDAATRGVDWQAVPSARSIDDLSATLRPDVIGPLADTAQNIGRMRGALGGTATLHMLRYVDDAAEAKQIAKVSEVLGARTVGRMEVLGKSRLLRTTIRFSRTAWVLAASVLALFLAALSLLGSFIWARLSRRIARAI</sequence>
<dbReference type="PROSITE" id="PS51257">
    <property type="entry name" value="PROKAR_LIPOPROTEIN"/>
    <property type="match status" value="1"/>
</dbReference>
<evidence type="ECO:0000313" key="4">
    <source>
        <dbReference type="Proteomes" id="UP000202922"/>
    </source>
</evidence>
<dbReference type="OrthoDB" id="7864687at2"/>
<keyword evidence="1" id="KW-0472">Membrane</keyword>
<evidence type="ECO:0000313" key="3">
    <source>
        <dbReference type="EMBL" id="SMX31216.1"/>
    </source>
</evidence>
<dbReference type="EMBL" id="FXYE01000001">
    <property type="protein sequence ID" value="SMX31216.1"/>
    <property type="molecule type" value="Genomic_DNA"/>
</dbReference>
<protein>
    <submittedName>
        <fullName evidence="3">Uncharacterized protein</fullName>
    </submittedName>
</protein>
<organism evidence="3 4">
    <name type="scientific">Actibacterium lipolyticum</name>
    <dbReference type="NCBI Taxonomy" id="1524263"/>
    <lineage>
        <taxon>Bacteria</taxon>
        <taxon>Pseudomonadati</taxon>
        <taxon>Pseudomonadota</taxon>
        <taxon>Alphaproteobacteria</taxon>
        <taxon>Rhodobacterales</taxon>
        <taxon>Roseobacteraceae</taxon>
        <taxon>Actibacterium</taxon>
    </lineage>
</organism>
<feature type="transmembrane region" description="Helical" evidence="1">
    <location>
        <begin position="320"/>
        <end position="344"/>
    </location>
</feature>
<keyword evidence="4" id="KW-1185">Reference proteome</keyword>
<feature type="signal peptide" evidence="2">
    <location>
        <begin position="1"/>
        <end position="25"/>
    </location>
</feature>
<accession>A0A238JN65</accession>
<reference evidence="4" key="1">
    <citation type="submission" date="2017-05" db="EMBL/GenBank/DDBJ databases">
        <authorList>
            <person name="Rodrigo-Torres L."/>
            <person name="Arahal R. D."/>
            <person name="Lucena T."/>
        </authorList>
    </citation>
    <scope>NUCLEOTIDE SEQUENCE [LARGE SCALE GENOMIC DNA]</scope>
    <source>
        <strain evidence="4">CECT 8621</strain>
    </source>
</reference>